<dbReference type="Pfam" id="PF16270">
    <property type="entry name" value="DUF4923"/>
    <property type="match status" value="1"/>
</dbReference>
<feature type="domain" description="DUF4923" evidence="1">
    <location>
        <begin position="2"/>
        <end position="88"/>
    </location>
</feature>
<gene>
    <name evidence="2" type="ORF">IAB76_07310</name>
</gene>
<protein>
    <submittedName>
        <fullName evidence="2">DUF4923 family protein</fullName>
    </submittedName>
</protein>
<evidence type="ECO:0000313" key="3">
    <source>
        <dbReference type="Proteomes" id="UP000823769"/>
    </source>
</evidence>
<reference evidence="2" key="1">
    <citation type="submission" date="2020-10" db="EMBL/GenBank/DDBJ databases">
        <authorList>
            <person name="Gilroy R."/>
        </authorList>
    </citation>
    <scope>NUCLEOTIDE SEQUENCE</scope>
    <source>
        <strain evidence="2">B3-1481</strain>
    </source>
</reference>
<proteinExistence type="predicted"/>
<name>A0A9D9IZ77_9BACT</name>
<evidence type="ECO:0000313" key="2">
    <source>
        <dbReference type="EMBL" id="MBO8480891.1"/>
    </source>
</evidence>
<comment type="caution">
    <text evidence="2">The sequence shown here is derived from an EMBL/GenBank/DDBJ whole genome shotgun (WGS) entry which is preliminary data.</text>
</comment>
<dbReference type="Proteomes" id="UP000823769">
    <property type="component" value="Unassembled WGS sequence"/>
</dbReference>
<evidence type="ECO:0000259" key="1">
    <source>
        <dbReference type="Pfam" id="PF16270"/>
    </source>
</evidence>
<dbReference type="AlphaFoldDB" id="A0A9D9IZ77"/>
<accession>A0A9D9IZ77</accession>
<organism evidence="2 3">
    <name type="scientific">Candidatus Cryptobacteroides avistercoris</name>
    <dbReference type="NCBI Taxonomy" id="2840758"/>
    <lineage>
        <taxon>Bacteria</taxon>
        <taxon>Pseudomonadati</taxon>
        <taxon>Bacteroidota</taxon>
        <taxon>Bacteroidia</taxon>
        <taxon>Bacteroidales</taxon>
        <taxon>Candidatus Cryptobacteroides</taxon>
    </lineage>
</organism>
<reference evidence="2" key="2">
    <citation type="journal article" date="2021" name="PeerJ">
        <title>Extensive microbial diversity within the chicken gut microbiome revealed by metagenomics and culture.</title>
        <authorList>
            <person name="Gilroy R."/>
            <person name="Ravi A."/>
            <person name="Getino M."/>
            <person name="Pursley I."/>
            <person name="Horton D.L."/>
            <person name="Alikhan N.F."/>
            <person name="Baker D."/>
            <person name="Gharbi K."/>
            <person name="Hall N."/>
            <person name="Watson M."/>
            <person name="Adriaenssens E.M."/>
            <person name="Foster-Nyarko E."/>
            <person name="Jarju S."/>
            <person name="Secka A."/>
            <person name="Antonio M."/>
            <person name="Oren A."/>
            <person name="Chaudhuri R.R."/>
            <person name="La Ragione R."/>
            <person name="Hildebrand F."/>
            <person name="Pallen M.J."/>
        </authorList>
    </citation>
    <scope>NUCLEOTIDE SEQUENCE</scope>
    <source>
        <strain evidence="2">B3-1481</strain>
    </source>
</reference>
<dbReference type="EMBL" id="JADILW010000110">
    <property type="protein sequence ID" value="MBO8480891.1"/>
    <property type="molecule type" value="Genomic_DNA"/>
</dbReference>
<sequence>MNFSGQYTFSQEEGTIELDYGKNEKLKGVSLKTDVSVSLNSMQLLFNADKLLDFISKISSTVGDSKIGALTSLIDQYDGLKIGFELSRVK</sequence>
<dbReference type="InterPro" id="IPR032575">
    <property type="entry name" value="DUF4923"/>
</dbReference>